<reference evidence="2 3" key="1">
    <citation type="submission" date="2024-07" db="EMBL/GenBank/DDBJ databases">
        <title>Section-level genome sequencing and comparative genomics of Aspergillus sections Usti and Cavernicolus.</title>
        <authorList>
            <consortium name="Lawrence Berkeley National Laboratory"/>
            <person name="Nybo J.L."/>
            <person name="Vesth T.C."/>
            <person name="Theobald S."/>
            <person name="Frisvad J.C."/>
            <person name="Larsen T.O."/>
            <person name="Kjaerboelling I."/>
            <person name="Rothschild-Mancinelli K."/>
            <person name="Lyhne E.K."/>
            <person name="Kogle M.E."/>
            <person name="Barry K."/>
            <person name="Clum A."/>
            <person name="Na H."/>
            <person name="Ledsgaard L."/>
            <person name="Lin J."/>
            <person name="Lipzen A."/>
            <person name="Kuo A."/>
            <person name="Riley R."/>
            <person name="Mondo S."/>
            <person name="Labutti K."/>
            <person name="Haridas S."/>
            <person name="Pangalinan J."/>
            <person name="Salamov A.A."/>
            <person name="Simmons B.A."/>
            <person name="Magnuson J.K."/>
            <person name="Chen J."/>
            <person name="Drula E."/>
            <person name="Henrissat B."/>
            <person name="Wiebenga A."/>
            <person name="Lubbers R.J."/>
            <person name="Gomes A.C."/>
            <person name="Makela M.R."/>
            <person name="Stajich J."/>
            <person name="Grigoriev I.V."/>
            <person name="Mortensen U.H."/>
            <person name="De Vries R.P."/>
            <person name="Baker S.E."/>
            <person name="Andersen M.R."/>
        </authorList>
    </citation>
    <scope>NUCLEOTIDE SEQUENCE [LARGE SCALE GENOMIC DNA]</scope>
    <source>
        <strain evidence="2 3">CBS 588.65</strain>
    </source>
</reference>
<dbReference type="Proteomes" id="UP001610334">
    <property type="component" value="Unassembled WGS sequence"/>
</dbReference>
<dbReference type="SUPFAM" id="SSF53474">
    <property type="entry name" value="alpha/beta-Hydrolases"/>
    <property type="match status" value="1"/>
</dbReference>
<dbReference type="EMBL" id="JBFXLT010000115">
    <property type="protein sequence ID" value="KAL2808312.1"/>
    <property type="molecule type" value="Genomic_DNA"/>
</dbReference>
<comment type="caution">
    <text evidence="2">The sequence shown here is derived from an EMBL/GenBank/DDBJ whole genome shotgun (WGS) entry which is preliminary data.</text>
</comment>
<evidence type="ECO:0000313" key="2">
    <source>
        <dbReference type="EMBL" id="KAL2808312.1"/>
    </source>
</evidence>
<dbReference type="InterPro" id="IPR029058">
    <property type="entry name" value="AB_hydrolase_fold"/>
</dbReference>
<dbReference type="InterPro" id="IPR000073">
    <property type="entry name" value="AB_hydrolase_1"/>
</dbReference>
<organism evidence="2 3">
    <name type="scientific">Aspergillus granulosus</name>
    <dbReference type="NCBI Taxonomy" id="176169"/>
    <lineage>
        <taxon>Eukaryota</taxon>
        <taxon>Fungi</taxon>
        <taxon>Dikarya</taxon>
        <taxon>Ascomycota</taxon>
        <taxon>Pezizomycotina</taxon>
        <taxon>Eurotiomycetes</taxon>
        <taxon>Eurotiomycetidae</taxon>
        <taxon>Eurotiales</taxon>
        <taxon>Aspergillaceae</taxon>
        <taxon>Aspergillus</taxon>
        <taxon>Aspergillus subgen. Nidulantes</taxon>
    </lineage>
</organism>
<gene>
    <name evidence="2" type="ORF">BJX63DRAFT_439468</name>
</gene>
<accession>A0ABR4GYN2</accession>
<keyword evidence="3" id="KW-1185">Reference proteome</keyword>
<feature type="domain" description="AB hydrolase-1" evidence="1">
    <location>
        <begin position="26"/>
        <end position="134"/>
    </location>
</feature>
<evidence type="ECO:0000259" key="1">
    <source>
        <dbReference type="Pfam" id="PF00561"/>
    </source>
</evidence>
<evidence type="ECO:0000313" key="3">
    <source>
        <dbReference type="Proteomes" id="UP001610334"/>
    </source>
</evidence>
<proteinExistence type="predicted"/>
<dbReference type="InterPro" id="IPR050471">
    <property type="entry name" value="AB_hydrolase"/>
</dbReference>
<keyword evidence="2" id="KW-0378">Hydrolase</keyword>
<name>A0ABR4GYN2_9EURO</name>
<dbReference type="Pfam" id="PF00561">
    <property type="entry name" value="Abhydrolase_1"/>
    <property type="match status" value="1"/>
</dbReference>
<protein>
    <submittedName>
        <fullName evidence="2">Alpha/Beta hydrolase protein</fullName>
    </submittedName>
</protein>
<dbReference type="GO" id="GO:0016787">
    <property type="term" value="F:hydrolase activity"/>
    <property type="evidence" value="ECO:0007669"/>
    <property type="project" value="UniProtKB-KW"/>
</dbReference>
<dbReference type="PANTHER" id="PTHR43433">
    <property type="entry name" value="HYDROLASE, ALPHA/BETA FOLD FAMILY PROTEIN"/>
    <property type="match status" value="1"/>
</dbReference>
<dbReference type="Gene3D" id="3.40.50.1820">
    <property type="entry name" value="alpha/beta hydrolase"/>
    <property type="match status" value="1"/>
</dbReference>
<sequence>MALRSNTLPLDPDGASLYFETQGSGPLLVLISGGHGTSMLFTGLAATLSTHFHVVTYDRRGFHRSSALAVPPNGQALTAHTDDLAALIAHLSGGGEGAIVFGSSWAAAIAMNLVTMYPSLVAEALLHEPTVVALFPAPKDEQLRGTVAAILHAYHTKGTSAANRLLMPVVASRVDREEFGRTPLYRQLASLKTDFFSLYFQREFGETGSFVPDIPALREQRGKLLLAMGDDASAPEFPSFTVTELSRRLGVPAVKFLGGHMGYTYRVGDFAEAVFRYLLRGKLARL</sequence>
<dbReference type="PANTHER" id="PTHR43433:SF5">
    <property type="entry name" value="AB HYDROLASE-1 DOMAIN-CONTAINING PROTEIN"/>
    <property type="match status" value="1"/>
</dbReference>